<organism evidence="1 2">
    <name type="scientific">Drosophila willistoni</name>
    <name type="common">Fruit fly</name>
    <dbReference type="NCBI Taxonomy" id="7260"/>
    <lineage>
        <taxon>Eukaryota</taxon>
        <taxon>Metazoa</taxon>
        <taxon>Ecdysozoa</taxon>
        <taxon>Arthropoda</taxon>
        <taxon>Hexapoda</taxon>
        <taxon>Insecta</taxon>
        <taxon>Pterygota</taxon>
        <taxon>Neoptera</taxon>
        <taxon>Endopterygota</taxon>
        <taxon>Diptera</taxon>
        <taxon>Brachycera</taxon>
        <taxon>Muscomorpha</taxon>
        <taxon>Ephydroidea</taxon>
        <taxon>Drosophilidae</taxon>
        <taxon>Drosophila</taxon>
        <taxon>Sophophora</taxon>
    </lineage>
</organism>
<dbReference type="HOGENOM" id="CLU_078065_0_0_1"/>
<dbReference type="Proteomes" id="UP000007798">
    <property type="component" value="Unassembled WGS sequence"/>
</dbReference>
<gene>
    <name evidence="1" type="primary">Dwil\GK18002</name>
    <name evidence="1" type="ORF">Dwil_GK18002</name>
</gene>
<dbReference type="AlphaFoldDB" id="B4N654"/>
<evidence type="ECO:0000313" key="1">
    <source>
        <dbReference type="EMBL" id="EDW79843.2"/>
    </source>
</evidence>
<dbReference type="InParanoid" id="B4N654"/>
<sequence length="335" mass="38563">MCIHCCRLRHAPCPPIPYACPHCPVHEIASACSVRGRKQPDGEHMWYSEARKRERYKNPCVCHTLPPRWLDINRNVIFELARRLQQSPEATHYMLLRLLHANYGKVMRIMKRRRSYDVPLSSQALFFSPSSLIDENGNLFEPMHPESVEKLLRLIQDYLHRMQLLNRKYKWFNNGLDKGDLMGLLGERDELLKLLCSISSLCDNNGSLSMQQLLRVLNDLDLDKLFQKGKTQRSDTNSLKGISDLYYEVAAENPPNPIKSKIEVDNQQQTPPPEISQLLESTYNTTSSRSIASVNTAKLHFTEDEYALIKLLTSSSWTTHIGNSGHQKGWKLFSL</sequence>
<proteinExistence type="predicted"/>
<dbReference type="OrthoDB" id="7867092at2759"/>
<evidence type="ECO:0000313" key="2">
    <source>
        <dbReference type="Proteomes" id="UP000007798"/>
    </source>
</evidence>
<dbReference type="InterPro" id="IPR031958">
    <property type="entry name" value="DUF4778"/>
</dbReference>
<name>B4N654_DROWI</name>
<keyword evidence="2" id="KW-1185">Reference proteome</keyword>
<reference evidence="1 2" key="1">
    <citation type="journal article" date="2007" name="Nature">
        <title>Evolution of genes and genomes on the Drosophila phylogeny.</title>
        <authorList>
            <consortium name="Drosophila 12 Genomes Consortium"/>
            <person name="Clark A.G."/>
            <person name="Eisen M.B."/>
            <person name="Smith D.R."/>
            <person name="Bergman C.M."/>
            <person name="Oliver B."/>
            <person name="Markow T.A."/>
            <person name="Kaufman T.C."/>
            <person name="Kellis M."/>
            <person name="Gelbart W."/>
            <person name="Iyer V.N."/>
            <person name="Pollard D.A."/>
            <person name="Sackton T.B."/>
            <person name="Larracuente A.M."/>
            <person name="Singh N.D."/>
            <person name="Abad J.P."/>
            <person name="Abt D.N."/>
            <person name="Adryan B."/>
            <person name="Aguade M."/>
            <person name="Akashi H."/>
            <person name="Anderson W.W."/>
            <person name="Aquadro C.F."/>
            <person name="Ardell D.H."/>
            <person name="Arguello R."/>
            <person name="Artieri C.G."/>
            <person name="Barbash D.A."/>
            <person name="Barker D."/>
            <person name="Barsanti P."/>
            <person name="Batterham P."/>
            <person name="Batzoglou S."/>
            <person name="Begun D."/>
            <person name="Bhutkar A."/>
            <person name="Blanco E."/>
            <person name="Bosak S.A."/>
            <person name="Bradley R.K."/>
            <person name="Brand A.D."/>
            <person name="Brent M.R."/>
            <person name="Brooks A.N."/>
            <person name="Brown R.H."/>
            <person name="Butlin R.K."/>
            <person name="Caggese C."/>
            <person name="Calvi B.R."/>
            <person name="Bernardo de Carvalho A."/>
            <person name="Caspi A."/>
            <person name="Castrezana S."/>
            <person name="Celniker S.E."/>
            <person name="Chang J.L."/>
            <person name="Chapple C."/>
            <person name="Chatterji S."/>
            <person name="Chinwalla A."/>
            <person name="Civetta A."/>
            <person name="Clifton S.W."/>
            <person name="Comeron J.M."/>
            <person name="Costello J.C."/>
            <person name="Coyne J.A."/>
            <person name="Daub J."/>
            <person name="David R.G."/>
            <person name="Delcher A.L."/>
            <person name="Delehaunty K."/>
            <person name="Do C.B."/>
            <person name="Ebling H."/>
            <person name="Edwards K."/>
            <person name="Eickbush T."/>
            <person name="Evans J.D."/>
            <person name="Filipski A."/>
            <person name="Findeiss S."/>
            <person name="Freyhult E."/>
            <person name="Fulton L."/>
            <person name="Fulton R."/>
            <person name="Garcia A.C."/>
            <person name="Gardiner A."/>
            <person name="Garfield D.A."/>
            <person name="Garvin B.E."/>
            <person name="Gibson G."/>
            <person name="Gilbert D."/>
            <person name="Gnerre S."/>
            <person name="Godfrey J."/>
            <person name="Good R."/>
            <person name="Gotea V."/>
            <person name="Gravely B."/>
            <person name="Greenberg A.J."/>
            <person name="Griffiths-Jones S."/>
            <person name="Gross S."/>
            <person name="Guigo R."/>
            <person name="Gustafson E.A."/>
            <person name="Haerty W."/>
            <person name="Hahn M.W."/>
            <person name="Halligan D.L."/>
            <person name="Halpern A.L."/>
            <person name="Halter G.M."/>
            <person name="Han M.V."/>
            <person name="Heger A."/>
            <person name="Hillier L."/>
            <person name="Hinrichs A.S."/>
            <person name="Holmes I."/>
            <person name="Hoskins R.A."/>
            <person name="Hubisz M.J."/>
            <person name="Hultmark D."/>
            <person name="Huntley M.A."/>
            <person name="Jaffe D.B."/>
            <person name="Jagadeeshan S."/>
            <person name="Jeck W.R."/>
            <person name="Johnson J."/>
            <person name="Jones C.D."/>
            <person name="Jordan W.C."/>
            <person name="Karpen G.H."/>
            <person name="Kataoka E."/>
            <person name="Keightley P.D."/>
            <person name="Kheradpour P."/>
            <person name="Kirkness E.F."/>
            <person name="Koerich L.B."/>
            <person name="Kristiansen K."/>
            <person name="Kudrna D."/>
            <person name="Kulathinal R.J."/>
            <person name="Kumar S."/>
            <person name="Kwok R."/>
            <person name="Lander E."/>
            <person name="Langley C.H."/>
            <person name="Lapoint R."/>
            <person name="Lazzaro B.P."/>
            <person name="Lee S.J."/>
            <person name="Levesque L."/>
            <person name="Li R."/>
            <person name="Lin C.F."/>
            <person name="Lin M.F."/>
            <person name="Lindblad-Toh K."/>
            <person name="Llopart A."/>
            <person name="Long M."/>
            <person name="Low L."/>
            <person name="Lozovsky E."/>
            <person name="Lu J."/>
            <person name="Luo M."/>
            <person name="Machado C.A."/>
            <person name="Makalowski W."/>
            <person name="Marzo M."/>
            <person name="Matsuda M."/>
            <person name="Matzkin L."/>
            <person name="McAllister B."/>
            <person name="McBride C.S."/>
            <person name="McKernan B."/>
            <person name="McKernan K."/>
            <person name="Mendez-Lago M."/>
            <person name="Minx P."/>
            <person name="Mollenhauer M.U."/>
            <person name="Montooth K."/>
            <person name="Mount S.M."/>
            <person name="Mu X."/>
            <person name="Myers E."/>
            <person name="Negre B."/>
            <person name="Newfeld S."/>
            <person name="Nielsen R."/>
            <person name="Noor M.A."/>
            <person name="O'Grady P."/>
            <person name="Pachter L."/>
            <person name="Papaceit M."/>
            <person name="Parisi M.J."/>
            <person name="Parisi M."/>
            <person name="Parts L."/>
            <person name="Pedersen J.S."/>
            <person name="Pesole G."/>
            <person name="Phillippy A.M."/>
            <person name="Ponting C.P."/>
            <person name="Pop M."/>
            <person name="Porcelli D."/>
            <person name="Powell J.R."/>
            <person name="Prohaska S."/>
            <person name="Pruitt K."/>
            <person name="Puig M."/>
            <person name="Quesneville H."/>
            <person name="Ram K.R."/>
            <person name="Rand D."/>
            <person name="Rasmussen M.D."/>
            <person name="Reed L.K."/>
            <person name="Reenan R."/>
            <person name="Reily A."/>
            <person name="Remington K.A."/>
            <person name="Rieger T.T."/>
            <person name="Ritchie M.G."/>
            <person name="Robin C."/>
            <person name="Rogers Y.H."/>
            <person name="Rohde C."/>
            <person name="Rozas J."/>
            <person name="Rubenfield M.J."/>
            <person name="Ruiz A."/>
            <person name="Russo S."/>
            <person name="Salzberg S.L."/>
            <person name="Sanchez-Gracia A."/>
            <person name="Saranga D.J."/>
            <person name="Sato H."/>
            <person name="Schaeffer S.W."/>
            <person name="Schatz M.C."/>
            <person name="Schlenke T."/>
            <person name="Schwartz R."/>
            <person name="Segarra C."/>
            <person name="Singh R.S."/>
            <person name="Sirot L."/>
            <person name="Sirota M."/>
            <person name="Sisneros N.B."/>
            <person name="Smith C.D."/>
            <person name="Smith T.F."/>
            <person name="Spieth J."/>
            <person name="Stage D.E."/>
            <person name="Stark A."/>
            <person name="Stephan W."/>
            <person name="Strausberg R.L."/>
            <person name="Strempel S."/>
            <person name="Sturgill D."/>
            <person name="Sutton G."/>
            <person name="Sutton G.G."/>
            <person name="Tao W."/>
            <person name="Teichmann S."/>
            <person name="Tobari Y.N."/>
            <person name="Tomimura Y."/>
            <person name="Tsolas J.M."/>
            <person name="Valente V.L."/>
            <person name="Venter E."/>
            <person name="Venter J.C."/>
            <person name="Vicario S."/>
            <person name="Vieira F.G."/>
            <person name="Vilella A.J."/>
            <person name="Villasante A."/>
            <person name="Walenz B."/>
            <person name="Wang J."/>
            <person name="Wasserman M."/>
            <person name="Watts T."/>
            <person name="Wilson D."/>
            <person name="Wilson R.K."/>
            <person name="Wing R.A."/>
            <person name="Wolfner M.F."/>
            <person name="Wong A."/>
            <person name="Wong G.K."/>
            <person name="Wu C.I."/>
            <person name="Wu G."/>
            <person name="Yamamoto D."/>
            <person name="Yang H.P."/>
            <person name="Yang S.P."/>
            <person name="Yorke J.A."/>
            <person name="Yoshida K."/>
            <person name="Zdobnov E."/>
            <person name="Zhang P."/>
            <person name="Zhang Y."/>
            <person name="Zimin A.V."/>
            <person name="Baldwin J."/>
            <person name="Abdouelleil A."/>
            <person name="Abdulkadir J."/>
            <person name="Abebe A."/>
            <person name="Abera B."/>
            <person name="Abreu J."/>
            <person name="Acer S.C."/>
            <person name="Aftuck L."/>
            <person name="Alexander A."/>
            <person name="An P."/>
            <person name="Anderson E."/>
            <person name="Anderson S."/>
            <person name="Arachi H."/>
            <person name="Azer M."/>
            <person name="Bachantsang P."/>
            <person name="Barry A."/>
            <person name="Bayul T."/>
            <person name="Berlin A."/>
            <person name="Bessette D."/>
            <person name="Bloom T."/>
            <person name="Blye J."/>
            <person name="Boguslavskiy L."/>
            <person name="Bonnet C."/>
            <person name="Boukhgalter B."/>
            <person name="Bourzgui I."/>
            <person name="Brown A."/>
            <person name="Cahill P."/>
            <person name="Channer S."/>
            <person name="Cheshatsang Y."/>
            <person name="Chuda L."/>
            <person name="Citroen M."/>
            <person name="Collymore A."/>
            <person name="Cooke P."/>
            <person name="Costello M."/>
            <person name="D'Aco K."/>
            <person name="Daza R."/>
            <person name="De Haan G."/>
            <person name="DeGray S."/>
            <person name="DeMaso C."/>
            <person name="Dhargay N."/>
            <person name="Dooley K."/>
            <person name="Dooley E."/>
            <person name="Doricent M."/>
            <person name="Dorje P."/>
            <person name="Dorjee K."/>
            <person name="Dupes A."/>
            <person name="Elong R."/>
            <person name="Falk J."/>
            <person name="Farina A."/>
            <person name="Faro S."/>
            <person name="Ferguson D."/>
            <person name="Fisher S."/>
            <person name="Foley C.D."/>
            <person name="Franke A."/>
            <person name="Friedrich D."/>
            <person name="Gadbois L."/>
            <person name="Gearin G."/>
            <person name="Gearin C.R."/>
            <person name="Giannoukos G."/>
            <person name="Goode T."/>
            <person name="Graham J."/>
            <person name="Grandbois E."/>
            <person name="Grewal S."/>
            <person name="Gyaltsen K."/>
            <person name="Hafez N."/>
            <person name="Hagos B."/>
            <person name="Hall J."/>
            <person name="Henson C."/>
            <person name="Hollinger A."/>
            <person name="Honan T."/>
            <person name="Huard M.D."/>
            <person name="Hughes L."/>
            <person name="Hurhula B."/>
            <person name="Husby M.E."/>
            <person name="Kamat A."/>
            <person name="Kanga B."/>
            <person name="Kashin S."/>
            <person name="Khazanovich D."/>
            <person name="Kisner P."/>
            <person name="Lance K."/>
            <person name="Lara M."/>
            <person name="Lee W."/>
            <person name="Lennon N."/>
            <person name="Letendre F."/>
            <person name="LeVine R."/>
            <person name="Lipovsky A."/>
            <person name="Liu X."/>
            <person name="Liu J."/>
            <person name="Liu S."/>
            <person name="Lokyitsang T."/>
            <person name="Lokyitsang Y."/>
            <person name="Lubonja R."/>
            <person name="Lui A."/>
            <person name="MacDonald P."/>
            <person name="Magnisalis V."/>
            <person name="Maru K."/>
            <person name="Matthews C."/>
            <person name="McCusker W."/>
            <person name="McDonough S."/>
            <person name="Mehta T."/>
            <person name="Meldrim J."/>
            <person name="Meneus L."/>
            <person name="Mihai O."/>
            <person name="Mihalev A."/>
            <person name="Mihova T."/>
            <person name="Mittelman R."/>
            <person name="Mlenga V."/>
            <person name="Montmayeur A."/>
            <person name="Mulrain L."/>
            <person name="Navidi A."/>
            <person name="Naylor J."/>
            <person name="Negash T."/>
            <person name="Nguyen T."/>
            <person name="Nguyen N."/>
            <person name="Nicol R."/>
            <person name="Norbu C."/>
            <person name="Norbu N."/>
            <person name="Novod N."/>
            <person name="O'Neill B."/>
            <person name="Osman S."/>
            <person name="Markiewicz E."/>
            <person name="Oyono O.L."/>
            <person name="Patti C."/>
            <person name="Phunkhang P."/>
            <person name="Pierre F."/>
            <person name="Priest M."/>
            <person name="Raghuraman S."/>
            <person name="Rege F."/>
            <person name="Reyes R."/>
            <person name="Rise C."/>
            <person name="Rogov P."/>
            <person name="Ross K."/>
            <person name="Ryan E."/>
            <person name="Settipalli S."/>
            <person name="Shea T."/>
            <person name="Sherpa N."/>
            <person name="Shi L."/>
            <person name="Shih D."/>
            <person name="Sparrow T."/>
            <person name="Spaulding J."/>
            <person name="Stalker J."/>
            <person name="Stange-Thomann N."/>
            <person name="Stavropoulos S."/>
            <person name="Stone C."/>
            <person name="Strader C."/>
            <person name="Tesfaye S."/>
            <person name="Thomson T."/>
            <person name="Thoulutsang Y."/>
            <person name="Thoulutsang D."/>
            <person name="Topham K."/>
            <person name="Topping I."/>
            <person name="Tsamla T."/>
            <person name="Vassiliev H."/>
            <person name="Vo A."/>
            <person name="Wangchuk T."/>
            <person name="Wangdi T."/>
            <person name="Weiand M."/>
            <person name="Wilkinson J."/>
            <person name="Wilson A."/>
            <person name="Yadav S."/>
            <person name="Young G."/>
            <person name="Yu Q."/>
            <person name="Zembek L."/>
            <person name="Zhong D."/>
            <person name="Zimmer A."/>
            <person name="Zwirko Z."/>
            <person name="Jaffe D.B."/>
            <person name="Alvarez P."/>
            <person name="Brockman W."/>
            <person name="Butler J."/>
            <person name="Chin C."/>
            <person name="Gnerre S."/>
            <person name="Grabherr M."/>
            <person name="Kleber M."/>
            <person name="Mauceli E."/>
            <person name="MacCallum I."/>
        </authorList>
    </citation>
    <scope>NUCLEOTIDE SEQUENCE [LARGE SCALE GENOMIC DNA]</scope>
    <source>
        <strain evidence="2">Tucson 14030-0811.24</strain>
    </source>
</reference>
<accession>B4N654</accession>
<dbReference type="Pfam" id="PF16008">
    <property type="entry name" value="DUF4778"/>
    <property type="match status" value="1"/>
</dbReference>
<protein>
    <submittedName>
        <fullName evidence="1">Uncharacterized protein</fullName>
    </submittedName>
</protein>
<dbReference type="EMBL" id="CH964154">
    <property type="protein sequence ID" value="EDW79843.2"/>
    <property type="molecule type" value="Genomic_DNA"/>
</dbReference>